<feature type="region of interest" description="Disordered" evidence="1">
    <location>
        <begin position="30"/>
        <end position="84"/>
    </location>
</feature>
<proteinExistence type="predicted"/>
<feature type="compositionally biased region" description="Low complexity" evidence="1">
    <location>
        <begin position="34"/>
        <end position="77"/>
    </location>
</feature>
<organism evidence="2 3">
    <name type="scientific">Candidatus Thiothrix phosphatis</name>
    <dbReference type="NCBI Taxonomy" id="3112415"/>
    <lineage>
        <taxon>Bacteria</taxon>
        <taxon>Pseudomonadati</taxon>
        <taxon>Pseudomonadota</taxon>
        <taxon>Gammaproteobacteria</taxon>
        <taxon>Thiotrichales</taxon>
        <taxon>Thiotrichaceae</taxon>
        <taxon>Thiothrix</taxon>
    </lineage>
</organism>
<dbReference type="RefSeq" id="WP_324696355.1">
    <property type="nucleotide sequence ID" value="NZ_JAYMYJ010000125.1"/>
</dbReference>
<keyword evidence="3" id="KW-1185">Reference proteome</keyword>
<reference evidence="3" key="1">
    <citation type="submission" date="2023-07" db="EMBL/GenBank/DDBJ databases">
        <title>The carbon used by Thiothrix.</title>
        <authorList>
            <person name="Chen L."/>
        </authorList>
    </citation>
    <scope>NUCLEOTIDE SEQUENCE [LARGE SCALE GENOMIC DNA]</scope>
</reference>
<name>A0ABU6D0K6_9GAMM</name>
<dbReference type="Proteomes" id="UP001308005">
    <property type="component" value="Unassembled WGS sequence"/>
</dbReference>
<sequence length="294" mass="29763">MNIGKTVFPVILSIGLGACGGSTGANLSTASAPTSSTYNISTGSSSSSTGSSSSSTGSSDSSTGSSSNSGSTNGTQSAEGLWRGTTSTNRTVTSLITDNGSYWTIYSAAGNSSSTAGVIMGGSSSSNGAFTAVGSRDFDFETGGQYFLTMNGSYTAKSQLSNTLTYDDSPQAIVTLSSSYDGNYDTASSLTTLAGSYVGAGKTTYNSDASTAYSITSTGQISGSRANGCTFTGRATPRPNGKAYSITLNFNSSACVNGTVFTSGYAYFNPTTRQLYSVTRNSSNNDAFVFIGSK</sequence>
<accession>A0ABU6D0K6</accession>
<dbReference type="PROSITE" id="PS51257">
    <property type="entry name" value="PROKAR_LIPOPROTEIN"/>
    <property type="match status" value="1"/>
</dbReference>
<evidence type="ECO:0000256" key="1">
    <source>
        <dbReference type="SAM" id="MobiDB-lite"/>
    </source>
</evidence>
<gene>
    <name evidence="2" type="ORF">VSS37_14475</name>
</gene>
<evidence type="ECO:0008006" key="4">
    <source>
        <dbReference type="Google" id="ProtNLM"/>
    </source>
</evidence>
<reference evidence="2 3" key="2">
    <citation type="submission" date="2024-01" db="EMBL/GenBank/DDBJ databases">
        <authorList>
            <person name="Xie X."/>
        </authorList>
    </citation>
    <scope>NUCLEOTIDE SEQUENCE [LARGE SCALE GENOMIC DNA]</scope>
    <source>
        <strain evidence="2">SCUT-1</strain>
    </source>
</reference>
<evidence type="ECO:0000313" key="3">
    <source>
        <dbReference type="Proteomes" id="UP001308005"/>
    </source>
</evidence>
<dbReference type="EMBL" id="JAYMYJ010000125">
    <property type="protein sequence ID" value="MEB4592193.1"/>
    <property type="molecule type" value="Genomic_DNA"/>
</dbReference>
<comment type="caution">
    <text evidence="2">The sequence shown here is derived from an EMBL/GenBank/DDBJ whole genome shotgun (WGS) entry which is preliminary data.</text>
</comment>
<protein>
    <recommendedName>
        <fullName evidence="4">MBG domain-containing protein</fullName>
    </recommendedName>
</protein>
<evidence type="ECO:0000313" key="2">
    <source>
        <dbReference type="EMBL" id="MEB4592193.1"/>
    </source>
</evidence>